<evidence type="ECO:0000256" key="4">
    <source>
        <dbReference type="ARBA" id="ARBA00023098"/>
    </source>
</evidence>
<evidence type="ECO:0000313" key="6">
    <source>
        <dbReference type="EMBL" id="MBW7461020.1"/>
    </source>
</evidence>
<comment type="caution">
    <text evidence="6">The sequence shown here is derived from an EMBL/GenBank/DDBJ whole genome shotgun (WGS) entry which is preliminary data.</text>
</comment>
<dbReference type="InterPro" id="IPR045851">
    <property type="entry name" value="AMP-bd_C_sf"/>
</dbReference>
<organism evidence="6 7">
    <name type="scientific">Paenibacillus sepulcri</name>
    <dbReference type="NCBI Taxonomy" id="359917"/>
    <lineage>
        <taxon>Bacteria</taxon>
        <taxon>Bacillati</taxon>
        <taxon>Bacillota</taxon>
        <taxon>Bacilli</taxon>
        <taxon>Bacillales</taxon>
        <taxon>Paenibacillaceae</taxon>
        <taxon>Paenibacillus</taxon>
    </lineage>
</organism>
<keyword evidence="3" id="KW-0276">Fatty acid metabolism</keyword>
<evidence type="ECO:0000313" key="7">
    <source>
        <dbReference type="Proteomes" id="UP001519887"/>
    </source>
</evidence>
<dbReference type="SUPFAM" id="SSF56801">
    <property type="entry name" value="Acetyl-CoA synthetase-like"/>
    <property type="match status" value="1"/>
</dbReference>
<accession>A0ABS7CJB1</accession>
<dbReference type="PANTHER" id="PTHR43859">
    <property type="entry name" value="ACYL-ACTIVATING ENZYME"/>
    <property type="match status" value="1"/>
</dbReference>
<protein>
    <submittedName>
        <fullName evidence="6">2,3-dihydroxybenzoate-AMP ligase</fullName>
        <ecNumber evidence="6">2.7.7.58</ecNumber>
    </submittedName>
</protein>
<keyword evidence="7" id="KW-1185">Reference proteome</keyword>
<evidence type="ECO:0000256" key="2">
    <source>
        <dbReference type="ARBA" id="ARBA00022598"/>
    </source>
</evidence>
<dbReference type="GO" id="GO:0016779">
    <property type="term" value="F:nucleotidyltransferase activity"/>
    <property type="evidence" value="ECO:0007669"/>
    <property type="project" value="UniProtKB-KW"/>
</dbReference>
<keyword evidence="4" id="KW-0443">Lipid metabolism</keyword>
<evidence type="ECO:0000256" key="1">
    <source>
        <dbReference type="ARBA" id="ARBA00006432"/>
    </source>
</evidence>
<proteinExistence type="inferred from homology"/>
<keyword evidence="6" id="KW-0808">Transferase</keyword>
<keyword evidence="2 6" id="KW-0436">Ligase</keyword>
<evidence type="ECO:0000256" key="3">
    <source>
        <dbReference type="ARBA" id="ARBA00022832"/>
    </source>
</evidence>
<reference evidence="6 7" key="1">
    <citation type="submission" date="2021-07" db="EMBL/GenBank/DDBJ databases">
        <title>Paenibacillus radiodurans sp. nov., isolated from the southeastern edge of Tengger Desert.</title>
        <authorList>
            <person name="Zhang G."/>
        </authorList>
    </citation>
    <scope>NUCLEOTIDE SEQUENCE [LARGE SCALE GENOMIC DNA]</scope>
    <source>
        <strain evidence="6 7">CCM 7311</strain>
    </source>
</reference>
<sequence length="147" mass="16031">FTSDGFYRTGDLARLTQTGYLVVEGRAKDQINRGGDKVAAEEVENHLLAHAAVLDAAVVSMPDEFLGERSCAFVIPRGHPPSAAELKKFLRERGLAPYKIPDRVEWVESFPQTLVGKVSKKALREVIARKLLAAAGNRVSFSGDSAH</sequence>
<dbReference type="Gene3D" id="2.30.38.10">
    <property type="entry name" value="Luciferase, Domain 3"/>
    <property type="match status" value="1"/>
</dbReference>
<name>A0ABS7CJB1_9BACL</name>
<dbReference type="EC" id="2.7.7.58" evidence="6"/>
<feature type="domain" description="AMP-binding enzyme C-terminal" evidence="5">
    <location>
        <begin position="42"/>
        <end position="117"/>
    </location>
</feature>
<dbReference type="Gene3D" id="3.30.300.30">
    <property type="match status" value="1"/>
</dbReference>
<evidence type="ECO:0000259" key="5">
    <source>
        <dbReference type="Pfam" id="PF13193"/>
    </source>
</evidence>
<dbReference type="Proteomes" id="UP001519887">
    <property type="component" value="Unassembled WGS sequence"/>
</dbReference>
<gene>
    <name evidence="6" type="primary">entE</name>
    <name evidence="6" type="ORF">K0U00_43885</name>
</gene>
<dbReference type="PANTHER" id="PTHR43859:SF4">
    <property type="entry name" value="BUTANOATE--COA LIGASE AAE1-RELATED"/>
    <property type="match status" value="1"/>
</dbReference>
<comment type="similarity">
    <text evidence="1">Belongs to the ATP-dependent AMP-binding enzyme family.</text>
</comment>
<dbReference type="Pfam" id="PF13193">
    <property type="entry name" value="AMP-binding_C"/>
    <property type="match status" value="1"/>
</dbReference>
<dbReference type="EMBL" id="JAHZIK010002626">
    <property type="protein sequence ID" value="MBW7461020.1"/>
    <property type="molecule type" value="Genomic_DNA"/>
</dbReference>
<keyword evidence="6" id="KW-0548">Nucleotidyltransferase</keyword>
<dbReference type="GO" id="GO:0016874">
    <property type="term" value="F:ligase activity"/>
    <property type="evidence" value="ECO:0007669"/>
    <property type="project" value="UniProtKB-KW"/>
</dbReference>
<dbReference type="InterPro" id="IPR025110">
    <property type="entry name" value="AMP-bd_C"/>
</dbReference>
<feature type="non-terminal residue" evidence="6">
    <location>
        <position position="1"/>
    </location>
</feature>